<sequence length="231" mass="26511">MTQYIEGAHSAIKHAIETSGSLTKFFNSLDRWLCLHHEERLLQYENKSVNIDPLLTLDDKNRLKPLLGMVAQFALNKIKHELLKVTMYKACLCELQIEARYMNFSDKQQKSTLLQRLDDILVVPELKLSEIKLSEKIIKKDNKPKILLNSQIPVDDVDQIYNPKSDRNCGFRALACMEVYQNWLGYNVDLLKQILESQALSCSSSLWFLSPDCAQLAADTFSVPIAIFDED</sequence>
<organism evidence="1 2">
    <name type="scientific">Cetraspora pellucida</name>
    <dbReference type="NCBI Taxonomy" id="1433469"/>
    <lineage>
        <taxon>Eukaryota</taxon>
        <taxon>Fungi</taxon>
        <taxon>Fungi incertae sedis</taxon>
        <taxon>Mucoromycota</taxon>
        <taxon>Glomeromycotina</taxon>
        <taxon>Glomeromycetes</taxon>
        <taxon>Diversisporales</taxon>
        <taxon>Gigasporaceae</taxon>
        <taxon>Cetraspora</taxon>
    </lineage>
</organism>
<keyword evidence="2" id="KW-1185">Reference proteome</keyword>
<proteinExistence type="predicted"/>
<feature type="non-terminal residue" evidence="1">
    <location>
        <position position="231"/>
    </location>
</feature>
<name>A0ACA9KDF3_9GLOM</name>
<gene>
    <name evidence="1" type="ORF">SPELUC_LOCUS1519</name>
</gene>
<dbReference type="Proteomes" id="UP000789366">
    <property type="component" value="Unassembled WGS sequence"/>
</dbReference>
<evidence type="ECO:0000313" key="2">
    <source>
        <dbReference type="Proteomes" id="UP000789366"/>
    </source>
</evidence>
<dbReference type="EMBL" id="CAJVPW010000829">
    <property type="protein sequence ID" value="CAG8467017.1"/>
    <property type="molecule type" value="Genomic_DNA"/>
</dbReference>
<accession>A0ACA9KDF3</accession>
<comment type="caution">
    <text evidence="1">The sequence shown here is derived from an EMBL/GenBank/DDBJ whole genome shotgun (WGS) entry which is preliminary data.</text>
</comment>
<protein>
    <submittedName>
        <fullName evidence="1">10809_t:CDS:1</fullName>
    </submittedName>
</protein>
<evidence type="ECO:0000313" key="1">
    <source>
        <dbReference type="EMBL" id="CAG8467017.1"/>
    </source>
</evidence>
<reference evidence="1" key="1">
    <citation type="submission" date="2021-06" db="EMBL/GenBank/DDBJ databases">
        <authorList>
            <person name="Kallberg Y."/>
            <person name="Tangrot J."/>
            <person name="Rosling A."/>
        </authorList>
    </citation>
    <scope>NUCLEOTIDE SEQUENCE</scope>
    <source>
        <strain evidence="1">28 12/20/2015</strain>
    </source>
</reference>